<evidence type="ECO:0000313" key="1">
    <source>
        <dbReference type="EMBL" id="KAK4012850.1"/>
    </source>
</evidence>
<name>A0ABQ9ZJV9_9CRUS</name>
<comment type="caution">
    <text evidence="1">The sequence shown here is derived from an EMBL/GenBank/DDBJ whole genome shotgun (WGS) entry which is preliminary data.</text>
</comment>
<dbReference type="EMBL" id="JAOYFB010000004">
    <property type="protein sequence ID" value="KAK4012850.1"/>
    <property type="molecule type" value="Genomic_DNA"/>
</dbReference>
<protein>
    <submittedName>
        <fullName evidence="1">Uncharacterized protein</fullName>
    </submittedName>
</protein>
<proteinExistence type="predicted"/>
<keyword evidence="2" id="KW-1185">Reference proteome</keyword>
<accession>A0ABQ9ZJV9</accession>
<gene>
    <name evidence="1" type="ORF">OUZ56_025104</name>
</gene>
<sequence>MQSRLRGVGRRKRSWIGRERFGSLSPNQQRDGSLAISFWCDDTVKKTVNLEYSSSTLLSLMSNHTILGRLIRLPQWLLFHRIVPLRPMGQQCHQSTVYYSKSGLFAYTCHLHIIMYMST</sequence>
<dbReference type="Proteomes" id="UP001234178">
    <property type="component" value="Unassembled WGS sequence"/>
</dbReference>
<reference evidence="1 2" key="1">
    <citation type="journal article" date="2023" name="Nucleic Acids Res.">
        <title>The hologenome of Daphnia magna reveals possible DNA methylation and microbiome-mediated evolution of the host genome.</title>
        <authorList>
            <person name="Chaturvedi A."/>
            <person name="Li X."/>
            <person name="Dhandapani V."/>
            <person name="Marshall H."/>
            <person name="Kissane S."/>
            <person name="Cuenca-Cambronero M."/>
            <person name="Asole G."/>
            <person name="Calvet F."/>
            <person name="Ruiz-Romero M."/>
            <person name="Marangio P."/>
            <person name="Guigo R."/>
            <person name="Rago D."/>
            <person name="Mirbahai L."/>
            <person name="Eastwood N."/>
            <person name="Colbourne J.K."/>
            <person name="Zhou J."/>
            <person name="Mallon E."/>
            <person name="Orsini L."/>
        </authorList>
    </citation>
    <scope>NUCLEOTIDE SEQUENCE [LARGE SCALE GENOMIC DNA]</scope>
    <source>
        <strain evidence="1">LRV0_1</strain>
    </source>
</reference>
<evidence type="ECO:0000313" key="2">
    <source>
        <dbReference type="Proteomes" id="UP001234178"/>
    </source>
</evidence>
<organism evidence="1 2">
    <name type="scientific">Daphnia magna</name>
    <dbReference type="NCBI Taxonomy" id="35525"/>
    <lineage>
        <taxon>Eukaryota</taxon>
        <taxon>Metazoa</taxon>
        <taxon>Ecdysozoa</taxon>
        <taxon>Arthropoda</taxon>
        <taxon>Crustacea</taxon>
        <taxon>Branchiopoda</taxon>
        <taxon>Diplostraca</taxon>
        <taxon>Cladocera</taxon>
        <taxon>Anomopoda</taxon>
        <taxon>Daphniidae</taxon>
        <taxon>Daphnia</taxon>
    </lineage>
</organism>